<evidence type="ECO:0000259" key="1">
    <source>
        <dbReference type="PROSITE" id="PS51390"/>
    </source>
</evidence>
<protein>
    <recommendedName>
        <fullName evidence="1">WAP domain-containing protein</fullName>
    </recommendedName>
</protein>
<dbReference type="Gene3D" id="4.10.75.10">
    <property type="entry name" value="Elafin-like"/>
    <property type="match status" value="1"/>
</dbReference>
<reference evidence="2" key="2">
    <citation type="submission" date="2025-09" db="UniProtKB">
        <authorList>
            <consortium name="Ensembl"/>
        </authorList>
    </citation>
    <scope>IDENTIFICATION</scope>
</reference>
<dbReference type="PRINTS" id="PR00003">
    <property type="entry name" value="4DISULPHCORE"/>
</dbReference>
<proteinExistence type="predicted"/>
<organism evidence="2 3">
    <name type="scientific">Nothoprocta perdicaria</name>
    <name type="common">Chilean tinamou</name>
    <name type="synonym">Crypturus perdicarius</name>
    <dbReference type="NCBI Taxonomy" id="30464"/>
    <lineage>
        <taxon>Eukaryota</taxon>
        <taxon>Metazoa</taxon>
        <taxon>Chordata</taxon>
        <taxon>Craniata</taxon>
        <taxon>Vertebrata</taxon>
        <taxon>Euteleostomi</taxon>
        <taxon>Archelosauria</taxon>
        <taxon>Archosauria</taxon>
        <taxon>Dinosauria</taxon>
        <taxon>Saurischia</taxon>
        <taxon>Theropoda</taxon>
        <taxon>Coelurosauria</taxon>
        <taxon>Aves</taxon>
        <taxon>Palaeognathae</taxon>
        <taxon>Tinamiformes</taxon>
        <taxon>Tinamidae</taxon>
        <taxon>Nothoprocta</taxon>
    </lineage>
</organism>
<sequence length="136" mass="13482">GPASRPLAAALGPAAELLAAPGRSRGQGCGCNGPTSWAAPGCPQHHSCHNDSACSPGHKCCSLGCCAPKPGLCPRLRALRSGAACPNRCADDRGCPGALKCCFTGCGLACAAPQAGTAWCWCGERALAAPGTGRRP</sequence>
<dbReference type="AlphaFoldDB" id="A0A8C6Z9Y0"/>
<name>A0A8C6Z9Y0_NOTPE</name>
<dbReference type="GO" id="GO:0030414">
    <property type="term" value="F:peptidase inhibitor activity"/>
    <property type="evidence" value="ECO:0007669"/>
    <property type="project" value="InterPro"/>
</dbReference>
<feature type="domain" description="WAP" evidence="1">
    <location>
        <begin position="66"/>
        <end position="114"/>
    </location>
</feature>
<dbReference type="Pfam" id="PF00095">
    <property type="entry name" value="WAP"/>
    <property type="match status" value="1"/>
</dbReference>
<dbReference type="Proteomes" id="UP000694420">
    <property type="component" value="Unplaced"/>
</dbReference>
<evidence type="ECO:0000313" key="3">
    <source>
        <dbReference type="Proteomes" id="UP000694420"/>
    </source>
</evidence>
<dbReference type="PROSITE" id="PS51390">
    <property type="entry name" value="WAP"/>
    <property type="match status" value="1"/>
</dbReference>
<dbReference type="InterPro" id="IPR036645">
    <property type="entry name" value="Elafin-like_sf"/>
</dbReference>
<keyword evidence="3" id="KW-1185">Reference proteome</keyword>
<dbReference type="InterPro" id="IPR008197">
    <property type="entry name" value="WAP_dom"/>
</dbReference>
<reference evidence="2" key="1">
    <citation type="submission" date="2025-08" db="UniProtKB">
        <authorList>
            <consortium name="Ensembl"/>
        </authorList>
    </citation>
    <scope>IDENTIFICATION</scope>
</reference>
<dbReference type="SUPFAM" id="SSF57256">
    <property type="entry name" value="Elafin-like"/>
    <property type="match status" value="1"/>
</dbReference>
<accession>A0A8C6Z9Y0</accession>
<evidence type="ECO:0000313" key="2">
    <source>
        <dbReference type="Ensembl" id="ENSNPEP00000009594.1"/>
    </source>
</evidence>
<dbReference type="SMART" id="SM00217">
    <property type="entry name" value="WAP"/>
    <property type="match status" value="1"/>
</dbReference>
<dbReference type="GO" id="GO:0005576">
    <property type="term" value="C:extracellular region"/>
    <property type="evidence" value="ECO:0007669"/>
    <property type="project" value="InterPro"/>
</dbReference>
<dbReference type="Ensembl" id="ENSNPET00000009831.1">
    <property type="protein sequence ID" value="ENSNPEP00000009594.1"/>
    <property type="gene ID" value="ENSNPEG00000007200.1"/>
</dbReference>